<name>A0AAD6UZ64_9AGAR</name>
<reference evidence="2" key="1">
    <citation type="submission" date="2023-03" db="EMBL/GenBank/DDBJ databases">
        <title>Massive genome expansion in bonnet fungi (Mycena s.s.) driven by repeated elements and novel gene families across ecological guilds.</title>
        <authorList>
            <consortium name="Lawrence Berkeley National Laboratory"/>
            <person name="Harder C.B."/>
            <person name="Miyauchi S."/>
            <person name="Viragh M."/>
            <person name="Kuo A."/>
            <person name="Thoen E."/>
            <person name="Andreopoulos B."/>
            <person name="Lu D."/>
            <person name="Skrede I."/>
            <person name="Drula E."/>
            <person name="Henrissat B."/>
            <person name="Morin E."/>
            <person name="Kohler A."/>
            <person name="Barry K."/>
            <person name="LaButti K."/>
            <person name="Morin E."/>
            <person name="Salamov A."/>
            <person name="Lipzen A."/>
            <person name="Mereny Z."/>
            <person name="Hegedus B."/>
            <person name="Baldrian P."/>
            <person name="Stursova M."/>
            <person name="Weitz H."/>
            <person name="Taylor A."/>
            <person name="Grigoriev I.V."/>
            <person name="Nagy L.G."/>
            <person name="Martin F."/>
            <person name="Kauserud H."/>
        </authorList>
    </citation>
    <scope>NUCLEOTIDE SEQUENCE</scope>
    <source>
        <strain evidence="2">9144</strain>
    </source>
</reference>
<dbReference type="AlphaFoldDB" id="A0AAD6UZ64"/>
<dbReference type="Gene3D" id="3.60.130.30">
    <property type="match status" value="1"/>
</dbReference>
<feature type="region of interest" description="Disordered" evidence="1">
    <location>
        <begin position="29"/>
        <end position="122"/>
    </location>
</feature>
<gene>
    <name evidence="2" type="ORF">GGX14DRAFT_405416</name>
</gene>
<dbReference type="EMBL" id="JARJCW010000107">
    <property type="protein sequence ID" value="KAJ7193509.1"/>
    <property type="molecule type" value="Genomic_DNA"/>
</dbReference>
<evidence type="ECO:0000256" key="1">
    <source>
        <dbReference type="SAM" id="MobiDB-lite"/>
    </source>
</evidence>
<organism evidence="2 3">
    <name type="scientific">Mycena pura</name>
    <dbReference type="NCBI Taxonomy" id="153505"/>
    <lineage>
        <taxon>Eukaryota</taxon>
        <taxon>Fungi</taxon>
        <taxon>Dikarya</taxon>
        <taxon>Basidiomycota</taxon>
        <taxon>Agaricomycotina</taxon>
        <taxon>Agaricomycetes</taxon>
        <taxon>Agaricomycetidae</taxon>
        <taxon>Agaricales</taxon>
        <taxon>Marasmiineae</taxon>
        <taxon>Mycenaceae</taxon>
        <taxon>Mycena</taxon>
    </lineage>
</organism>
<sequence>MSSYHSPSSMLKLFEAIHLDDLTTDFAPDDHAVPRTSKPATRSASVQEDDVADPFHLLKTPLDASSTEPVRRGSHNRGPTTKTSSALTSRQRRSSARAEAFHRKRSANAHVLHASTSLAERSVKSRGYTGPLAGGGMPGNELLEVEIGDGLAVSVYDSNGYKTVHRANLCKDPAINNACLEAAQLVQAINPTFDTNQDRGKFKTYYFSLHRGSVKVPRMSKDVVENFEMYEHLATVLEPVRKQAEAIFKAEFPLLYERYAHTARTVVANVPGTSAAFFPFTSYCINVGGRRGVSTEKHIDVQNLGPGLCVVVPWGEFDPSIDCKLHVEELGFTFHLAPGTPIYFPSALYTHYNSKLVSMGIRGSLVAWTGGSIFQYVDLGCRAVNELSHEEKAEYLRGLKRRIQEGFDLFPRLPVT</sequence>
<keyword evidence="3" id="KW-1185">Reference proteome</keyword>
<evidence type="ECO:0000313" key="3">
    <source>
        <dbReference type="Proteomes" id="UP001219525"/>
    </source>
</evidence>
<evidence type="ECO:0000313" key="2">
    <source>
        <dbReference type="EMBL" id="KAJ7193509.1"/>
    </source>
</evidence>
<proteinExistence type="predicted"/>
<comment type="caution">
    <text evidence="2">The sequence shown here is derived from an EMBL/GenBank/DDBJ whole genome shotgun (WGS) entry which is preliminary data.</text>
</comment>
<protein>
    <submittedName>
        <fullName evidence="2">Uncharacterized protein</fullName>
    </submittedName>
</protein>
<dbReference type="Proteomes" id="UP001219525">
    <property type="component" value="Unassembled WGS sequence"/>
</dbReference>
<accession>A0AAD6UZ64</accession>